<dbReference type="Gene3D" id="3.40.50.300">
    <property type="entry name" value="P-loop containing nucleotide triphosphate hydrolases"/>
    <property type="match status" value="1"/>
</dbReference>
<comment type="similarity">
    <text evidence="1">Belongs to the small GTPase superfamily. Rab family.</text>
</comment>
<dbReference type="SUPFAM" id="SSF52540">
    <property type="entry name" value="P-loop containing nucleoside triphosphate hydrolases"/>
    <property type="match status" value="1"/>
</dbReference>
<dbReference type="NCBIfam" id="TIGR00231">
    <property type="entry name" value="small_GTP"/>
    <property type="match status" value="1"/>
</dbReference>
<dbReference type="InterPro" id="IPR027417">
    <property type="entry name" value="P-loop_NTPase"/>
</dbReference>
<evidence type="ECO:0000313" key="6">
    <source>
        <dbReference type="Proteomes" id="UP000593567"/>
    </source>
</evidence>
<dbReference type="InterPro" id="IPR001806">
    <property type="entry name" value="Small_GTPase"/>
</dbReference>
<dbReference type="PROSITE" id="PS51420">
    <property type="entry name" value="RHO"/>
    <property type="match status" value="1"/>
</dbReference>
<dbReference type="PROSITE" id="PS51419">
    <property type="entry name" value="RAB"/>
    <property type="match status" value="1"/>
</dbReference>
<gene>
    <name evidence="5" type="ORF">EB796_020310</name>
</gene>
<dbReference type="SMART" id="SM00174">
    <property type="entry name" value="RHO"/>
    <property type="match status" value="1"/>
</dbReference>
<dbReference type="PROSITE" id="PS51421">
    <property type="entry name" value="RAS"/>
    <property type="match status" value="1"/>
</dbReference>
<dbReference type="PRINTS" id="PR00449">
    <property type="entry name" value="RASTRNSFRMNG"/>
</dbReference>
<keyword evidence="2" id="KW-0547">Nucleotide-binding</keyword>
<name>A0A7J7J659_BUGNE</name>
<dbReference type="SMART" id="SM00176">
    <property type="entry name" value="RAN"/>
    <property type="match status" value="1"/>
</dbReference>
<comment type="caution">
    <text evidence="5">The sequence shown here is derived from an EMBL/GenBank/DDBJ whole genome shotgun (WGS) entry which is preliminary data.</text>
</comment>
<dbReference type="SMART" id="SM00173">
    <property type="entry name" value="RAS"/>
    <property type="match status" value="1"/>
</dbReference>
<dbReference type="EMBL" id="VXIV02003051">
    <property type="protein sequence ID" value="KAF6021387.1"/>
    <property type="molecule type" value="Genomic_DNA"/>
</dbReference>
<evidence type="ECO:0000313" key="5">
    <source>
        <dbReference type="EMBL" id="KAF6021387.1"/>
    </source>
</evidence>
<keyword evidence="4" id="KW-0449">Lipoprotein</keyword>
<evidence type="ECO:0000256" key="1">
    <source>
        <dbReference type="ARBA" id="ARBA00006270"/>
    </source>
</evidence>
<keyword evidence="3" id="KW-0342">GTP-binding</keyword>
<dbReference type="GO" id="GO:0003924">
    <property type="term" value="F:GTPase activity"/>
    <property type="evidence" value="ECO:0007669"/>
    <property type="project" value="InterPro"/>
</dbReference>
<dbReference type="GO" id="GO:0005525">
    <property type="term" value="F:GTP binding"/>
    <property type="evidence" value="ECO:0007669"/>
    <property type="project" value="UniProtKB-KW"/>
</dbReference>
<evidence type="ECO:0000256" key="4">
    <source>
        <dbReference type="ARBA" id="ARBA00023288"/>
    </source>
</evidence>
<proteinExistence type="inferred from homology"/>
<dbReference type="InterPro" id="IPR005225">
    <property type="entry name" value="Small_GTP-bd"/>
</dbReference>
<keyword evidence="6" id="KW-1185">Reference proteome</keyword>
<protein>
    <submittedName>
        <fullName evidence="5">Uncharacterized protein</fullName>
    </submittedName>
</protein>
<dbReference type="Pfam" id="PF00071">
    <property type="entry name" value="Ras"/>
    <property type="match status" value="1"/>
</dbReference>
<dbReference type="PANTHER" id="PTHR47978">
    <property type="match status" value="1"/>
</dbReference>
<evidence type="ECO:0000256" key="2">
    <source>
        <dbReference type="ARBA" id="ARBA00022741"/>
    </source>
</evidence>
<sequence length="217" mass="24875">MMDPPDTRVDYMNKSYDLVWKVVLIGDSGVGKTNFLTRYAWDQFTQESRTTIGIDFACRDVVHDGKKIKLQIWDTAGQERFRVLAHLYYSRAVAVIVLYDITKHTSFQDVSERWLAELKESSNLEDPVLILIGHKSDLRHVRSVTTEEGESLAAKHDMIFLEASAQDNINIDETFKKLVAAVSNKQRFKRQQPIETSFQLESQVKTSPGKTKKKTCC</sequence>
<evidence type="ECO:0000256" key="3">
    <source>
        <dbReference type="ARBA" id="ARBA00023134"/>
    </source>
</evidence>
<dbReference type="FunFam" id="3.40.50.300:FF:001129">
    <property type="entry name" value="ras-related protein Rab-44 isoform X2"/>
    <property type="match status" value="1"/>
</dbReference>
<dbReference type="OrthoDB" id="9989112at2759"/>
<accession>A0A7J7J659</accession>
<dbReference type="AlphaFoldDB" id="A0A7J7J659"/>
<reference evidence="5" key="1">
    <citation type="submission" date="2020-06" db="EMBL/GenBank/DDBJ databases">
        <title>Draft genome of Bugula neritina, a colonial animal packing powerful symbionts and potential medicines.</title>
        <authorList>
            <person name="Rayko M."/>
        </authorList>
    </citation>
    <scope>NUCLEOTIDE SEQUENCE [LARGE SCALE GENOMIC DNA]</scope>
    <source>
        <strain evidence="5">Kwan_BN1</strain>
    </source>
</reference>
<dbReference type="SMART" id="SM00175">
    <property type="entry name" value="RAB"/>
    <property type="match status" value="1"/>
</dbReference>
<organism evidence="5 6">
    <name type="scientific">Bugula neritina</name>
    <name type="common">Brown bryozoan</name>
    <name type="synonym">Sertularia neritina</name>
    <dbReference type="NCBI Taxonomy" id="10212"/>
    <lineage>
        <taxon>Eukaryota</taxon>
        <taxon>Metazoa</taxon>
        <taxon>Spiralia</taxon>
        <taxon>Lophotrochozoa</taxon>
        <taxon>Bryozoa</taxon>
        <taxon>Gymnolaemata</taxon>
        <taxon>Cheilostomatida</taxon>
        <taxon>Flustrina</taxon>
        <taxon>Buguloidea</taxon>
        <taxon>Bugulidae</taxon>
        <taxon>Bugula</taxon>
    </lineage>
</organism>
<dbReference type="Proteomes" id="UP000593567">
    <property type="component" value="Unassembled WGS sequence"/>
</dbReference>